<dbReference type="InterPro" id="IPR042104">
    <property type="entry name" value="PKS_dehydratase_sf"/>
</dbReference>
<dbReference type="InterPro" id="IPR020841">
    <property type="entry name" value="PKS_Beta-ketoAc_synthase_dom"/>
</dbReference>
<dbReference type="InterPro" id="IPR016039">
    <property type="entry name" value="Thiolase-like"/>
</dbReference>
<protein>
    <submittedName>
        <fullName evidence="7">SDR family NAD(P)-dependent oxidoreductase</fullName>
    </submittedName>
</protein>
<name>A0ABW5GHA5_9PSEU</name>
<dbReference type="InterPro" id="IPR050091">
    <property type="entry name" value="PKS_NRPS_Biosynth_Enz"/>
</dbReference>
<keyword evidence="8" id="KW-1185">Reference proteome</keyword>
<feature type="domain" description="PKS/mFAS DH" evidence="6">
    <location>
        <begin position="1343"/>
        <end position="1614"/>
    </location>
</feature>
<dbReference type="InterPro" id="IPR036736">
    <property type="entry name" value="ACP-like_sf"/>
</dbReference>
<dbReference type="Pfam" id="PF02801">
    <property type="entry name" value="Ketoacyl-synt_C"/>
    <property type="match status" value="1"/>
</dbReference>
<dbReference type="CDD" id="cd00833">
    <property type="entry name" value="PKS"/>
    <property type="match status" value="1"/>
</dbReference>
<dbReference type="EMBL" id="JBHUKU010000004">
    <property type="protein sequence ID" value="MFD2458989.1"/>
    <property type="molecule type" value="Genomic_DNA"/>
</dbReference>
<comment type="caution">
    <text evidence="7">The sequence shown here is derived from an EMBL/GenBank/DDBJ whole genome shotgun (WGS) entry which is preliminary data.</text>
</comment>
<keyword evidence="3" id="KW-0808">Transferase</keyword>
<dbReference type="InterPro" id="IPR014043">
    <property type="entry name" value="Acyl_transferase_dom"/>
</dbReference>
<organism evidence="7 8">
    <name type="scientific">Amycolatopsis samaneae</name>
    <dbReference type="NCBI Taxonomy" id="664691"/>
    <lineage>
        <taxon>Bacteria</taxon>
        <taxon>Bacillati</taxon>
        <taxon>Actinomycetota</taxon>
        <taxon>Actinomycetes</taxon>
        <taxon>Pseudonocardiales</taxon>
        <taxon>Pseudonocardiaceae</taxon>
        <taxon>Amycolatopsis</taxon>
    </lineage>
</organism>
<gene>
    <name evidence="7" type="ORF">ACFSYJ_10260</name>
</gene>
<evidence type="ECO:0000256" key="1">
    <source>
        <dbReference type="ARBA" id="ARBA00022450"/>
    </source>
</evidence>
<dbReference type="Proteomes" id="UP001597419">
    <property type="component" value="Unassembled WGS sequence"/>
</dbReference>
<dbReference type="PANTHER" id="PTHR43775">
    <property type="entry name" value="FATTY ACID SYNTHASE"/>
    <property type="match status" value="1"/>
</dbReference>
<dbReference type="SMART" id="SM00825">
    <property type="entry name" value="PKS_KS"/>
    <property type="match status" value="1"/>
</dbReference>
<dbReference type="Gene3D" id="3.10.129.110">
    <property type="entry name" value="Polyketide synthase dehydratase"/>
    <property type="match status" value="1"/>
</dbReference>
<dbReference type="InterPro" id="IPR049552">
    <property type="entry name" value="PKS_DH_N"/>
</dbReference>
<dbReference type="PANTHER" id="PTHR43775:SF37">
    <property type="entry name" value="SI:DKEY-61P9.11"/>
    <property type="match status" value="1"/>
</dbReference>
<dbReference type="Pfam" id="PF00698">
    <property type="entry name" value="Acyl_transf_1"/>
    <property type="match status" value="1"/>
</dbReference>
<dbReference type="Gene3D" id="1.10.1200.10">
    <property type="entry name" value="ACP-like"/>
    <property type="match status" value="1"/>
</dbReference>
<dbReference type="Gene3D" id="3.40.47.10">
    <property type="match status" value="1"/>
</dbReference>
<evidence type="ECO:0000259" key="5">
    <source>
        <dbReference type="PROSITE" id="PS52004"/>
    </source>
</evidence>
<accession>A0ABW5GHA5</accession>
<evidence type="ECO:0000256" key="4">
    <source>
        <dbReference type="PROSITE-ProRule" id="PRU01363"/>
    </source>
</evidence>
<proteinExistence type="predicted"/>
<keyword evidence="1" id="KW-0596">Phosphopantetheine</keyword>
<evidence type="ECO:0000256" key="2">
    <source>
        <dbReference type="ARBA" id="ARBA00022553"/>
    </source>
</evidence>
<dbReference type="Pfam" id="PF00109">
    <property type="entry name" value="ketoacyl-synt"/>
    <property type="match status" value="1"/>
</dbReference>
<dbReference type="Gene3D" id="3.40.50.720">
    <property type="entry name" value="NAD(P)-binding Rossmann-like Domain"/>
    <property type="match status" value="1"/>
</dbReference>
<feature type="active site" description="Proton acceptor; for dehydratase activity" evidence="4">
    <location>
        <position position="1380"/>
    </location>
</feature>
<dbReference type="InterPro" id="IPR014031">
    <property type="entry name" value="Ketoacyl_synth_C"/>
</dbReference>
<dbReference type="SMART" id="SM00826">
    <property type="entry name" value="PKS_DH"/>
    <property type="match status" value="1"/>
</dbReference>
<dbReference type="Pfam" id="PF14765">
    <property type="entry name" value="PS-DH"/>
    <property type="match status" value="1"/>
</dbReference>
<dbReference type="InterPro" id="IPR016035">
    <property type="entry name" value="Acyl_Trfase/lysoPLipase"/>
</dbReference>
<sequence>MSRREHGEPIAVTGMACRYPDADDPAQLWEVVLQRRRAFRRLPAERLDLEDYWAADAAVPDRTYSTRAAVLADWHFDRDEFRVPGPVFRATDPAHWLALETAARALADAGRPGGAGLDTDRVTVVVGNSLTGDVTRANALRLRWPYVRDVLRASLSEVDDAALEAVERRYLAAFPEVGDETLAGSLANTIAGRICNHFGFHGGGYTVDGACASSALAVITACRALATGAADFALAGGVDLSLDPFELVGFAKTGALAAGPMRVYDERSAGFWPGEGCGMLALVRAGDARAAGMPVYAEIRGWGVSSDGRGGITRPEVDGQVLALRRAAAMAGIGHGEVGLYEGHGTGTAVGDLVELTALNRVRSGAAPAALGSVKANIGHTKAAAGVAGLVKATLSVASGLLPPSTGCERPHPALGETLRVLSAPEPWPGGTRTAGVSAMGFGGINTHVLLSAPGPAPRRHPARPVVAEPAPEVDVVAVGGHDVATTVAALTEIAAAAPRLSYAELHDLACHHGRRTAVGPVRAALVVRTPEELAEFAAKAAAELPHVPCGRLSSAPGRWLGNDVAGRVTLLFPGQGASGAEPADTALAQPAVYRACLSALAGLDTLGVAPVAAIGHSLGELAALTWAGVLSTEDGARLVAERGRIMAGHGAGGTGMLAVTADAATAEELCAGTGVVLAADNGARAQVLAGQLAELDAVAEAAARRGVATRRLPVSHGFHSAAMAACAGPLREVLREIPVSAADRTVLSTVYGRALTAADDLTELLVAQLCSPVLFRDAVRAAEAGTDLFCEAGAGHALTSLVSGESAVPAVGMDPGAPGGRGTAESAGALFAAGAAKELAPLFARRAARPIDLGRVPVFLANPCAAVAPVVPAPRTAGEAAVPAHDAAATVTRLLAEATELGTALIRPGARLLSDLNLSSLRATQLLTEAAGALGRKPPALSTAFADASVAEVIAELERLPETDEPAEGGPVPGVRPWQGCFTETLVPVPPEPWHPSETVYLPDHEDVGKLLAAARTALDRGALVVVTHDRASAGFFRSLHQEHPGLGLTLVRVPPGTTDFSAFHAEPGRFRELVVSQDGVLAEPAETPLALPATPGELPFDERDVLLVSGGGRGIGHACARALATATGLTLAILGRAHPDTDPGLRSTLDALRADGIRVAYQSADVADAEAVALAVEKLTAETGPVTALLHASGVNTPARFAELGEDDFARHLSPKVTGLRTLLGALPHEPLRSLVTFGSVIGTHGMPGASHYALANGLLREELARWAARLPGRRVLNIDWTAWSGTGMADRLGATRALARTGTTPLPVEEGTRLFLRLLAASGLPPSVAVHGRLGAGGTPPATGGRFLERIRVRHPDVELVADTTLSAATDRWLADHRVDGLLLLPAVAGLEAMAQAASAVAGRALTVAEHVRFDRPVLVPGTGELVVRVCALREGEKITTVLRSAESGFAADHFRAEFPLHPSASRPDPGPVPARGAVDPGELYDRLLFHSGQFRRVGAAAVPDPWSCRAGIDAREGDPWFTTVLGDPAAHDATIHVLQACVPARRLLPVGCDRVETNPAARGRWTLRGVERAAADGHYTWDVLAEDDGGAVAVAWTGLRLADSGPLPHDRPWPAVLLSALLTRAAVALGLDHSVRVSVGEPFTVTVTGDGPVTSAWAPVDPAAAPGDPGLTRLIAGPCAETGDTVAARAVTIARCLAQRGVSPSVAEFSGFYDGGWLVLRAGGALVASAVVPVAGQPHPVAIAVLAGEATQ</sequence>
<evidence type="ECO:0000313" key="8">
    <source>
        <dbReference type="Proteomes" id="UP001597419"/>
    </source>
</evidence>
<dbReference type="SMART" id="SM00827">
    <property type="entry name" value="PKS_AT"/>
    <property type="match status" value="1"/>
</dbReference>
<dbReference type="InterPro" id="IPR013968">
    <property type="entry name" value="PKS_KR"/>
</dbReference>
<dbReference type="SUPFAM" id="SSF53901">
    <property type="entry name" value="Thiolase-like"/>
    <property type="match status" value="1"/>
</dbReference>
<dbReference type="InterPro" id="IPR001227">
    <property type="entry name" value="Ac_transferase_dom_sf"/>
</dbReference>
<dbReference type="InterPro" id="IPR057326">
    <property type="entry name" value="KR_dom"/>
</dbReference>
<dbReference type="SUPFAM" id="SSF52151">
    <property type="entry name" value="FabD/lysophospholipase-like"/>
    <property type="match status" value="1"/>
</dbReference>
<dbReference type="InterPro" id="IPR049900">
    <property type="entry name" value="PKS_mFAS_DH"/>
</dbReference>
<dbReference type="InterPro" id="IPR020807">
    <property type="entry name" value="PKS_DH"/>
</dbReference>
<dbReference type="Pfam" id="PF21089">
    <property type="entry name" value="PKS_DH_N"/>
    <property type="match status" value="1"/>
</dbReference>
<feature type="active site" description="Proton donor; for dehydratase activity" evidence="4">
    <location>
        <position position="1531"/>
    </location>
</feature>
<dbReference type="PROSITE" id="PS52019">
    <property type="entry name" value="PKS_MFAS_DH"/>
    <property type="match status" value="1"/>
</dbReference>
<dbReference type="Gene3D" id="3.40.366.10">
    <property type="entry name" value="Malonyl-Coenzyme A Acyl Carrier Protein, domain 2"/>
    <property type="match status" value="1"/>
</dbReference>
<dbReference type="PROSITE" id="PS52004">
    <property type="entry name" value="KS3_2"/>
    <property type="match status" value="1"/>
</dbReference>
<dbReference type="SUPFAM" id="SSF55048">
    <property type="entry name" value="Probable ACP-binding domain of malonyl-CoA ACP transacylase"/>
    <property type="match status" value="1"/>
</dbReference>
<dbReference type="SUPFAM" id="SSF47336">
    <property type="entry name" value="ACP-like"/>
    <property type="match status" value="1"/>
</dbReference>
<dbReference type="SUPFAM" id="SSF51735">
    <property type="entry name" value="NAD(P)-binding Rossmann-fold domains"/>
    <property type="match status" value="1"/>
</dbReference>
<keyword evidence="2" id="KW-0597">Phosphoprotein</keyword>
<dbReference type="InterPro" id="IPR016036">
    <property type="entry name" value="Malonyl_transacylase_ACP-bd"/>
</dbReference>
<dbReference type="InterPro" id="IPR049551">
    <property type="entry name" value="PKS_DH_C"/>
</dbReference>
<evidence type="ECO:0000259" key="6">
    <source>
        <dbReference type="PROSITE" id="PS52019"/>
    </source>
</evidence>
<evidence type="ECO:0000256" key="3">
    <source>
        <dbReference type="ARBA" id="ARBA00022679"/>
    </source>
</evidence>
<feature type="region of interest" description="N-terminal hotdog fold" evidence="4">
    <location>
        <begin position="1343"/>
        <end position="1469"/>
    </location>
</feature>
<evidence type="ECO:0000313" key="7">
    <source>
        <dbReference type="EMBL" id="MFD2458989.1"/>
    </source>
</evidence>
<dbReference type="SMART" id="SM00822">
    <property type="entry name" value="PKS_KR"/>
    <property type="match status" value="1"/>
</dbReference>
<dbReference type="Pfam" id="PF08659">
    <property type="entry name" value="KR"/>
    <property type="match status" value="1"/>
</dbReference>
<feature type="region of interest" description="C-terminal hotdog fold" evidence="4">
    <location>
        <begin position="1479"/>
        <end position="1614"/>
    </location>
</feature>
<dbReference type="RefSeq" id="WP_345386965.1">
    <property type="nucleotide sequence ID" value="NZ_BAABHG010000002.1"/>
</dbReference>
<dbReference type="InterPro" id="IPR036291">
    <property type="entry name" value="NAD(P)-bd_dom_sf"/>
</dbReference>
<dbReference type="InterPro" id="IPR014030">
    <property type="entry name" value="Ketoacyl_synth_N"/>
</dbReference>
<reference evidence="8" key="1">
    <citation type="journal article" date="2019" name="Int. J. Syst. Evol. Microbiol.">
        <title>The Global Catalogue of Microorganisms (GCM) 10K type strain sequencing project: providing services to taxonomists for standard genome sequencing and annotation.</title>
        <authorList>
            <consortium name="The Broad Institute Genomics Platform"/>
            <consortium name="The Broad Institute Genome Sequencing Center for Infectious Disease"/>
            <person name="Wu L."/>
            <person name="Ma J."/>
        </authorList>
    </citation>
    <scope>NUCLEOTIDE SEQUENCE [LARGE SCALE GENOMIC DNA]</scope>
    <source>
        <strain evidence="8">CGMCC 4.7643</strain>
    </source>
</reference>
<feature type="domain" description="Ketosynthase family 3 (KS3)" evidence="5">
    <location>
        <begin position="7"/>
        <end position="453"/>
    </location>
</feature>